<dbReference type="Pfam" id="PF16188">
    <property type="entry name" value="Peptidase_M24_C"/>
    <property type="match status" value="1"/>
</dbReference>
<dbReference type="InterPro" id="IPR000994">
    <property type="entry name" value="Pept_M24"/>
</dbReference>
<keyword evidence="8" id="KW-1185">Reference proteome</keyword>
<evidence type="ECO:0000256" key="2">
    <source>
        <dbReference type="ARBA" id="ARBA00022723"/>
    </source>
</evidence>
<keyword evidence="3 7" id="KW-0378">Hydrolase</keyword>
<dbReference type="Proteomes" id="UP000255264">
    <property type="component" value="Unassembled WGS sequence"/>
</dbReference>
<sequence length="594" mass="65852">MSHISELRRFMAQNQIDAWIIPSADPHLSEYLPEHWQARRYFSGFTGSVGTLVVTAEQAGLWVDSRYWEQAAAQLEGSGIALCKLGVTDDYPQWLLGQLTKGAKVGVAADMLSVALHRRLLEVFAEKSLHLTLFDSLPAELWKARPNLPRSTVYPHLAAFVAQSTSEKLAHIRHEMQRLGADWHLISSLDDIAWLTNLRADDVPYNPVFLAYLLIGKNSALLFVDDSRLNDEARTRLSESAITCMPYEALGQQLAALPEVQSLLLDPAKTAMSSRLSLPSTMHLIEDLNPSSYAKSIKSAAELAHLRETMAQDGAALCRFYAELEAKLAAGQCVTEWDIDGMLLASRRLVPHFISHSFGTIAAFNANAALPHYSASEQHSAQITGNGLLLIDCGGQYQGGTTDITRVSPIGTPSDAQKTDFTRVLQAHIALAEAVFPEGIGAPLLDAIGREKLWRHQCNYGHGTGHGVGFFLNVHEGPQVISYHSAVTPQTAMREGMVTSNEPGLYRPGKWGIRIENLVANRMVSRPQETDFGHFMYFETLTLFPIDSRLIVRELLTQNEIDWLNDYHLEVREKLLPLVEGAAKAWLIERTEAI</sequence>
<evidence type="ECO:0000313" key="8">
    <source>
        <dbReference type="Proteomes" id="UP000255264"/>
    </source>
</evidence>
<dbReference type="InterPro" id="IPR000587">
    <property type="entry name" value="Creatinase_N"/>
</dbReference>
<keyword evidence="7" id="KW-0645">Protease</keyword>
<evidence type="ECO:0000259" key="6">
    <source>
        <dbReference type="Pfam" id="PF16188"/>
    </source>
</evidence>
<comment type="similarity">
    <text evidence="1">Belongs to the peptidase M24B family.</text>
</comment>
<dbReference type="CDD" id="cd01085">
    <property type="entry name" value="APP"/>
    <property type="match status" value="1"/>
</dbReference>
<reference evidence="7 8" key="1">
    <citation type="submission" date="2018-06" db="EMBL/GenBank/DDBJ databases">
        <authorList>
            <consortium name="Pathogen Informatics"/>
            <person name="Doyle S."/>
        </authorList>
    </citation>
    <scope>NUCLEOTIDE SEQUENCE [LARGE SCALE GENOMIC DNA]</scope>
    <source>
        <strain evidence="7 8">NCTC13335</strain>
    </source>
</reference>
<evidence type="ECO:0000259" key="5">
    <source>
        <dbReference type="Pfam" id="PF01321"/>
    </source>
</evidence>
<gene>
    <name evidence="7" type="primary">pepP_2</name>
    <name evidence="7" type="ORF">NCTC13335_01376</name>
</gene>
<dbReference type="Pfam" id="PF16189">
    <property type="entry name" value="Creatinase_N_2"/>
    <property type="match status" value="1"/>
</dbReference>
<evidence type="ECO:0000259" key="4">
    <source>
        <dbReference type="Pfam" id="PF00557"/>
    </source>
</evidence>
<dbReference type="GO" id="GO:0046872">
    <property type="term" value="F:metal ion binding"/>
    <property type="evidence" value="ECO:0007669"/>
    <property type="project" value="UniProtKB-KW"/>
</dbReference>
<keyword evidence="2" id="KW-0479">Metal-binding</keyword>
<dbReference type="GO" id="GO:0070006">
    <property type="term" value="F:metalloaminopeptidase activity"/>
    <property type="evidence" value="ECO:0007669"/>
    <property type="project" value="InterPro"/>
</dbReference>
<dbReference type="FunFam" id="3.90.230.10:FF:000004">
    <property type="entry name" value="xaa-Pro aminopeptidase 1 isoform X1"/>
    <property type="match status" value="1"/>
</dbReference>
<dbReference type="InterPro" id="IPR029149">
    <property type="entry name" value="Creatin/AminoP/Spt16_N"/>
</dbReference>
<feature type="domain" description="Peptidase M24 C-terminal" evidence="6">
    <location>
        <begin position="535"/>
        <end position="594"/>
    </location>
</feature>
<dbReference type="InterPro" id="IPR050422">
    <property type="entry name" value="X-Pro_aminopeptidase_P"/>
</dbReference>
<dbReference type="Gene3D" id="3.90.230.10">
    <property type="entry name" value="Creatinase/methionine aminopeptidase superfamily"/>
    <property type="match status" value="1"/>
</dbReference>
<dbReference type="SUPFAM" id="SSF53092">
    <property type="entry name" value="Creatinase/prolidase N-terminal domain"/>
    <property type="match status" value="2"/>
</dbReference>
<feature type="domain" description="Creatinase N-terminal" evidence="5">
    <location>
        <begin position="4"/>
        <end position="128"/>
    </location>
</feature>
<evidence type="ECO:0000256" key="3">
    <source>
        <dbReference type="ARBA" id="ARBA00022801"/>
    </source>
</evidence>
<dbReference type="Gene3D" id="3.40.350.10">
    <property type="entry name" value="Creatinase/prolidase N-terminal domain"/>
    <property type="match status" value="2"/>
</dbReference>
<evidence type="ECO:0000256" key="1">
    <source>
        <dbReference type="ARBA" id="ARBA00008766"/>
    </source>
</evidence>
<name>A0A377IYZ0_9PAST</name>
<keyword evidence="7" id="KW-0031">Aminopeptidase</keyword>
<dbReference type="Pfam" id="PF01321">
    <property type="entry name" value="Creatinase_N"/>
    <property type="match status" value="1"/>
</dbReference>
<dbReference type="SUPFAM" id="SSF55920">
    <property type="entry name" value="Creatinase/aminopeptidase"/>
    <property type="match status" value="1"/>
</dbReference>
<feature type="domain" description="Peptidase M24" evidence="4">
    <location>
        <begin position="305"/>
        <end position="519"/>
    </location>
</feature>
<dbReference type="EMBL" id="UGHS01000004">
    <property type="protein sequence ID" value="STO93496.1"/>
    <property type="molecule type" value="Genomic_DNA"/>
</dbReference>
<dbReference type="InterPro" id="IPR033740">
    <property type="entry name" value="Pept_M24B"/>
</dbReference>
<dbReference type="InterPro" id="IPR036005">
    <property type="entry name" value="Creatinase/aminopeptidase-like"/>
</dbReference>
<proteinExistence type="inferred from homology"/>
<dbReference type="PANTHER" id="PTHR43763:SF6">
    <property type="entry name" value="XAA-PRO AMINOPEPTIDASE 1"/>
    <property type="match status" value="1"/>
</dbReference>
<dbReference type="PANTHER" id="PTHR43763">
    <property type="entry name" value="XAA-PRO AMINOPEPTIDASE 1"/>
    <property type="match status" value="1"/>
</dbReference>
<dbReference type="Pfam" id="PF00557">
    <property type="entry name" value="Peptidase_M24"/>
    <property type="match status" value="1"/>
</dbReference>
<dbReference type="OrthoDB" id="9806388at2"/>
<dbReference type="InterPro" id="IPR032416">
    <property type="entry name" value="Peptidase_M24_C"/>
</dbReference>
<evidence type="ECO:0000313" key="7">
    <source>
        <dbReference type="EMBL" id="STO93496.1"/>
    </source>
</evidence>
<dbReference type="AlphaFoldDB" id="A0A377IYZ0"/>
<dbReference type="EC" id="3.4.-.-" evidence="7"/>
<organism evidence="7 8">
    <name type="scientific">Haemophilus pittmaniae</name>
    <dbReference type="NCBI Taxonomy" id="249188"/>
    <lineage>
        <taxon>Bacteria</taxon>
        <taxon>Pseudomonadati</taxon>
        <taxon>Pseudomonadota</taxon>
        <taxon>Gammaproteobacteria</taxon>
        <taxon>Pasteurellales</taxon>
        <taxon>Pasteurellaceae</taxon>
        <taxon>Haemophilus</taxon>
    </lineage>
</organism>
<protein>
    <submittedName>
        <fullName evidence="7">Xaa-Pro aminopeptidase</fullName>
        <ecNumber evidence="7">3.4.-.-</ecNumber>
    </submittedName>
</protein>
<accession>A0A377IYZ0</accession>
<dbReference type="RefSeq" id="WP_115003209.1">
    <property type="nucleotide sequence ID" value="NZ_UGHS01000004.1"/>
</dbReference>
<dbReference type="GO" id="GO:0005737">
    <property type="term" value="C:cytoplasm"/>
    <property type="evidence" value="ECO:0007669"/>
    <property type="project" value="UniProtKB-ARBA"/>
</dbReference>